<keyword evidence="1" id="KW-0472">Membrane</keyword>
<dbReference type="EMBL" id="HBUF01676698">
    <property type="protein sequence ID" value="CAG6791545.1"/>
    <property type="molecule type" value="Transcribed_RNA"/>
</dbReference>
<organism evidence="2">
    <name type="scientific">Cacopsylla melanoneura</name>
    <dbReference type="NCBI Taxonomy" id="428564"/>
    <lineage>
        <taxon>Eukaryota</taxon>
        <taxon>Metazoa</taxon>
        <taxon>Ecdysozoa</taxon>
        <taxon>Arthropoda</taxon>
        <taxon>Hexapoda</taxon>
        <taxon>Insecta</taxon>
        <taxon>Pterygota</taxon>
        <taxon>Neoptera</taxon>
        <taxon>Paraneoptera</taxon>
        <taxon>Hemiptera</taxon>
        <taxon>Sternorrhyncha</taxon>
        <taxon>Psylloidea</taxon>
        <taxon>Psyllidae</taxon>
        <taxon>Psyllinae</taxon>
        <taxon>Cacopsylla</taxon>
    </lineage>
</organism>
<proteinExistence type="predicted"/>
<keyword evidence="1" id="KW-1133">Transmembrane helix</keyword>
<feature type="transmembrane region" description="Helical" evidence="1">
    <location>
        <begin position="44"/>
        <end position="68"/>
    </location>
</feature>
<dbReference type="Gene3D" id="2.140.10.30">
    <property type="entry name" value="Dipeptidylpeptidase IV, N-terminal domain"/>
    <property type="match status" value="1"/>
</dbReference>
<protein>
    <submittedName>
        <fullName evidence="2">Inactive dipeptidyl peptidase 10</fullName>
    </submittedName>
</protein>
<name>A0A8D9BYV7_9HEMI</name>
<sequence length="172" mass="19492">MQVAIERNSWKLPPEDILQVADPKSKEEQEDLGYSGDSQNWRSVILALLVIGIVISGIVTAINLIGYVDELLEFDGRRMHLDEFLRGEMVPEKLVPSWVTASQLVFQGDDGNLYVLNGGNDTLAVLVTNHTLRQLNVEDYQCSTDLKYILLKHNSKQVSLSYWLLYAKQSRL</sequence>
<reference evidence="2" key="1">
    <citation type="submission" date="2021-05" db="EMBL/GenBank/DDBJ databases">
        <authorList>
            <person name="Alioto T."/>
            <person name="Alioto T."/>
            <person name="Gomez Garrido J."/>
        </authorList>
    </citation>
    <scope>NUCLEOTIDE SEQUENCE</scope>
</reference>
<dbReference type="AlphaFoldDB" id="A0A8D9BYV7"/>
<dbReference type="EMBL" id="HBUF01676699">
    <property type="protein sequence ID" value="CAG6791546.1"/>
    <property type="molecule type" value="Transcribed_RNA"/>
</dbReference>
<accession>A0A8D9BYV7</accession>
<evidence type="ECO:0000313" key="2">
    <source>
        <dbReference type="EMBL" id="CAG6791545.1"/>
    </source>
</evidence>
<evidence type="ECO:0000256" key="1">
    <source>
        <dbReference type="SAM" id="Phobius"/>
    </source>
</evidence>
<keyword evidence="1" id="KW-0812">Transmembrane</keyword>